<dbReference type="Ensembl" id="ENSPNAT00000074289.1">
    <property type="protein sequence ID" value="ENSPNAP00000044345.1"/>
    <property type="gene ID" value="ENSPNAG00000031141.1"/>
</dbReference>
<dbReference type="GeneTree" id="ENSGT01120000271828"/>
<dbReference type="InterPro" id="IPR037055">
    <property type="entry name" value="MHC_I-like_Ag-recog_sf"/>
</dbReference>
<sequence length="145" mass="16464">MIENVNYFQCALISVLVFVITDSHLWMYGCELHDDGTKRGYMQYGYDGEDFISLDLNTGTWTAANPKAVITKQKWEKNQRKTADYSKAFLLNQCVSFLKKVLNHSRSSLESKVVAVLLLVAIVCVGFVIWRKNGLTFSTPCVLQN</sequence>
<dbReference type="GO" id="GO:0009897">
    <property type="term" value="C:external side of plasma membrane"/>
    <property type="evidence" value="ECO:0007669"/>
    <property type="project" value="TreeGrafter"/>
</dbReference>
<dbReference type="InterPro" id="IPR011161">
    <property type="entry name" value="MHC_I-like_Ag-recog"/>
</dbReference>
<evidence type="ECO:0000256" key="2">
    <source>
        <dbReference type="RuleBase" id="RU004439"/>
    </source>
</evidence>
<keyword evidence="3" id="KW-0812">Transmembrane</keyword>
<organism evidence="5 6">
    <name type="scientific">Pygocentrus nattereri</name>
    <name type="common">Red-bellied piranha</name>
    <dbReference type="NCBI Taxonomy" id="42514"/>
    <lineage>
        <taxon>Eukaryota</taxon>
        <taxon>Metazoa</taxon>
        <taxon>Chordata</taxon>
        <taxon>Craniata</taxon>
        <taxon>Vertebrata</taxon>
        <taxon>Euteleostomi</taxon>
        <taxon>Actinopterygii</taxon>
        <taxon>Neopterygii</taxon>
        <taxon>Teleostei</taxon>
        <taxon>Ostariophysi</taxon>
        <taxon>Characiformes</taxon>
        <taxon>Characoidei</taxon>
        <taxon>Pygocentrus</taxon>
    </lineage>
</organism>
<dbReference type="InterPro" id="IPR050208">
    <property type="entry name" value="MHC_class-I_related"/>
</dbReference>
<evidence type="ECO:0000313" key="6">
    <source>
        <dbReference type="Proteomes" id="UP001501920"/>
    </source>
</evidence>
<keyword evidence="3" id="KW-1133">Transmembrane helix</keyword>
<evidence type="ECO:0000259" key="4">
    <source>
        <dbReference type="Pfam" id="PF00129"/>
    </source>
</evidence>
<keyword evidence="1" id="KW-0325">Glycoprotein</keyword>
<evidence type="ECO:0000256" key="3">
    <source>
        <dbReference type="SAM" id="Phobius"/>
    </source>
</evidence>
<evidence type="ECO:0000256" key="1">
    <source>
        <dbReference type="ARBA" id="ARBA00023180"/>
    </source>
</evidence>
<dbReference type="GO" id="GO:0006955">
    <property type="term" value="P:immune response"/>
    <property type="evidence" value="ECO:0007669"/>
    <property type="project" value="TreeGrafter"/>
</dbReference>
<keyword evidence="6" id="KW-1185">Reference proteome</keyword>
<dbReference type="PANTHER" id="PTHR16675:SF235">
    <property type="entry name" value="SHKT DOMAIN-CONTAINING PROTEIN"/>
    <property type="match status" value="1"/>
</dbReference>
<feature type="domain" description="MHC class I-like antigen recognition-like" evidence="4">
    <location>
        <begin position="26"/>
        <end position="108"/>
    </location>
</feature>
<reference evidence="5" key="3">
    <citation type="submission" date="2025-09" db="UniProtKB">
        <authorList>
            <consortium name="Ensembl"/>
        </authorList>
    </citation>
    <scope>IDENTIFICATION</scope>
</reference>
<dbReference type="SUPFAM" id="SSF54452">
    <property type="entry name" value="MHC antigen-recognition domain"/>
    <property type="match status" value="1"/>
</dbReference>
<dbReference type="PRINTS" id="PR01638">
    <property type="entry name" value="MHCCLASSI"/>
</dbReference>
<evidence type="ECO:0000313" key="5">
    <source>
        <dbReference type="Ensembl" id="ENSPNAP00000044345.1"/>
    </source>
</evidence>
<dbReference type="GO" id="GO:0005615">
    <property type="term" value="C:extracellular space"/>
    <property type="evidence" value="ECO:0007669"/>
    <property type="project" value="TreeGrafter"/>
</dbReference>
<proteinExistence type="inferred from homology"/>
<dbReference type="AlphaFoldDB" id="A0AAR2IXD4"/>
<name>A0AAR2IXD4_PYGNA</name>
<dbReference type="PANTHER" id="PTHR16675">
    <property type="entry name" value="MHC CLASS I-RELATED"/>
    <property type="match status" value="1"/>
</dbReference>
<protein>
    <recommendedName>
        <fullName evidence="4">MHC class I-like antigen recognition-like domain-containing protein</fullName>
    </recommendedName>
</protein>
<keyword evidence="3" id="KW-0472">Membrane</keyword>
<accession>A0AAR2IXD4</accession>
<feature type="transmembrane region" description="Helical" evidence="3">
    <location>
        <begin position="113"/>
        <end position="130"/>
    </location>
</feature>
<feature type="transmembrane region" description="Helical" evidence="3">
    <location>
        <begin position="6"/>
        <end position="29"/>
    </location>
</feature>
<reference evidence="5 6" key="1">
    <citation type="submission" date="2020-10" db="EMBL/GenBank/DDBJ databases">
        <title>Pygocentrus nattereri (red-bellied piranha) genome, fPygNat1, primary haplotype.</title>
        <authorList>
            <person name="Myers G."/>
            <person name="Meyer A."/>
            <person name="Karagic N."/>
            <person name="Pippel M."/>
            <person name="Winkler S."/>
            <person name="Tracey A."/>
            <person name="Wood J."/>
            <person name="Formenti G."/>
            <person name="Howe K."/>
            <person name="Fedrigo O."/>
            <person name="Jarvis E.D."/>
        </authorList>
    </citation>
    <scope>NUCLEOTIDE SEQUENCE [LARGE SCALE GENOMIC DNA]</scope>
</reference>
<dbReference type="InterPro" id="IPR011162">
    <property type="entry name" value="MHC_I/II-like_Ag-recog"/>
</dbReference>
<dbReference type="Gene3D" id="3.30.500.10">
    <property type="entry name" value="MHC class I-like antigen recognition-like"/>
    <property type="match status" value="1"/>
</dbReference>
<dbReference type="InterPro" id="IPR001039">
    <property type="entry name" value="MHC_I_a_a1/a2"/>
</dbReference>
<dbReference type="Pfam" id="PF00129">
    <property type="entry name" value="MHC_I"/>
    <property type="match status" value="1"/>
</dbReference>
<reference evidence="5" key="2">
    <citation type="submission" date="2025-08" db="UniProtKB">
        <authorList>
            <consortium name="Ensembl"/>
        </authorList>
    </citation>
    <scope>IDENTIFICATION</scope>
</reference>
<dbReference type="Proteomes" id="UP001501920">
    <property type="component" value="Chromosome 20"/>
</dbReference>
<comment type="similarity">
    <text evidence="2">Belongs to the MHC class I family.</text>
</comment>